<organism evidence="2 3">
    <name type="scientific">Enterococcus ureilyticus</name>
    <dbReference type="NCBI Taxonomy" id="1131292"/>
    <lineage>
        <taxon>Bacteria</taxon>
        <taxon>Bacillati</taxon>
        <taxon>Bacillota</taxon>
        <taxon>Bacilli</taxon>
        <taxon>Lactobacillales</taxon>
        <taxon>Enterococcaceae</taxon>
        <taxon>Enterococcus</taxon>
    </lineage>
</organism>
<protein>
    <submittedName>
        <fullName evidence="2">Uncharacterized protein</fullName>
    </submittedName>
</protein>
<keyword evidence="1" id="KW-0812">Transmembrane</keyword>
<proteinExistence type="predicted"/>
<dbReference type="EMBL" id="MIKC01000005">
    <property type="protein sequence ID" value="OEG23283.1"/>
    <property type="molecule type" value="Genomic_DNA"/>
</dbReference>
<keyword evidence="3" id="KW-1185">Reference proteome</keyword>
<comment type="caution">
    <text evidence="2">The sequence shown here is derived from an EMBL/GenBank/DDBJ whole genome shotgun (WGS) entry which is preliminary data.</text>
</comment>
<keyword evidence="1" id="KW-0472">Membrane</keyword>
<feature type="transmembrane region" description="Helical" evidence="1">
    <location>
        <begin position="50"/>
        <end position="71"/>
    </location>
</feature>
<sequence>MKKINSIVIYFISLILSSFIINWILVKIGVPDHIVWQTFAESGYKNPPKSYGFVLALLLSLFLLLQAEVYIRKVHPERRKNFMNPKQDMKLNLKSFLLIELVAIATLIPVFFILKSIIDYL</sequence>
<reference evidence="3" key="1">
    <citation type="submission" date="2016-09" db="EMBL/GenBank/DDBJ databases">
        <authorList>
            <person name="Gulvik C.A."/>
        </authorList>
    </citation>
    <scope>NUCLEOTIDE SEQUENCE [LARGE SCALE GENOMIC DNA]</scope>
    <source>
        <strain evidence="3">LMG 26676</strain>
    </source>
</reference>
<evidence type="ECO:0000313" key="3">
    <source>
        <dbReference type="Proteomes" id="UP000094469"/>
    </source>
</evidence>
<accession>A0A1E5HEC1</accession>
<dbReference type="Proteomes" id="UP000094469">
    <property type="component" value="Unassembled WGS sequence"/>
</dbReference>
<keyword evidence="1" id="KW-1133">Transmembrane helix</keyword>
<evidence type="ECO:0000313" key="2">
    <source>
        <dbReference type="EMBL" id="OEG23283.1"/>
    </source>
</evidence>
<name>A0A1E5HEC1_9ENTE</name>
<dbReference type="AlphaFoldDB" id="A0A1E5HEC1"/>
<evidence type="ECO:0000256" key="1">
    <source>
        <dbReference type="SAM" id="Phobius"/>
    </source>
</evidence>
<gene>
    <name evidence="2" type="ORF">BCR24_12225</name>
</gene>
<feature type="transmembrane region" description="Helical" evidence="1">
    <location>
        <begin position="7"/>
        <end position="30"/>
    </location>
</feature>
<dbReference type="RefSeq" id="WP_069639268.1">
    <property type="nucleotide sequence ID" value="NZ_JAFBEZ010000012.1"/>
</dbReference>
<feature type="transmembrane region" description="Helical" evidence="1">
    <location>
        <begin position="91"/>
        <end position="114"/>
    </location>
</feature>